<feature type="signal peptide" evidence="2">
    <location>
        <begin position="1"/>
        <end position="30"/>
    </location>
</feature>
<evidence type="ECO:0008006" key="5">
    <source>
        <dbReference type="Google" id="ProtNLM"/>
    </source>
</evidence>
<organism evidence="3 4">
    <name type="scientific">Curtobacterium oceanosedimentum</name>
    <dbReference type="NCBI Taxonomy" id="465820"/>
    <lineage>
        <taxon>Bacteria</taxon>
        <taxon>Bacillati</taxon>
        <taxon>Actinomycetota</taxon>
        <taxon>Actinomycetes</taxon>
        <taxon>Micrococcales</taxon>
        <taxon>Microbacteriaceae</taxon>
        <taxon>Curtobacterium</taxon>
    </lineage>
</organism>
<evidence type="ECO:0000313" key="4">
    <source>
        <dbReference type="Proteomes" id="UP000072763"/>
    </source>
</evidence>
<gene>
    <name evidence="3" type="ORF">NS359_09705</name>
</gene>
<dbReference type="InterPro" id="IPR013783">
    <property type="entry name" value="Ig-like_fold"/>
</dbReference>
<evidence type="ECO:0000256" key="2">
    <source>
        <dbReference type="SAM" id="SignalP"/>
    </source>
</evidence>
<accession>A0A147DPX0</accession>
<dbReference type="GO" id="GO:0005975">
    <property type="term" value="P:carbohydrate metabolic process"/>
    <property type="evidence" value="ECO:0007669"/>
    <property type="project" value="UniProtKB-ARBA"/>
</dbReference>
<evidence type="ECO:0000256" key="1">
    <source>
        <dbReference type="SAM" id="MobiDB-lite"/>
    </source>
</evidence>
<dbReference type="Gene3D" id="2.60.40.10">
    <property type="entry name" value="Immunoglobulins"/>
    <property type="match status" value="1"/>
</dbReference>
<evidence type="ECO:0000313" key="3">
    <source>
        <dbReference type="EMBL" id="KTR51546.1"/>
    </source>
</evidence>
<dbReference type="PATRIC" id="fig|465820.4.peg.2112"/>
<sequence>MKSFLRAAAATGVAAATLAAGLSFGPVATASSAGVGDSTTPGGAAEQSQSEREASTSRASTNATWTGFPSVTGLRVKSTTTSGATFEFNYPAANPKCNGYSSTWYSFEYGMGFDPDIYTYSHRDAVDANSAGYIAPTISWPSDWPEGATKSISVRAYSWWSGSNVASCNGQENGGLGPVSRISVTRPRTFAASSAYDKADDSFTISGRTVASSSQIQVSADNGNTWETVGNASSYKYEFKLDRKYTSGTSIRLREGSSGTGSPVTLHSAALTDVSVRRDGPKRTLTAKATANGEVHVSKSDVAADDYQVIKAGADGWIRGAELDKVPGTANTATMWIGDKGVRTEVNLPLTLGANAIDVNVEKGTANLEGFVPEGTNLLQVEWGSKTKTVTEFTDGMFQQALDDLALGSNPVKITALKGATQLGTFSLDVDLKVEDVTAKATFDKENVERTVELRGTATPGAKIEVRRGMNVEATETVGADGSWSGTVNPPNMTGVDTLDVVQVIRGQDNGAMELPVNYGIGTTITSPADDFVLQPGNDLVLKGVSQQNSLLRVFEKGNKGTILGSTTADPDDGGWAIPVRGLEDREYELVVATTSIGYNLTTTEITINPGKSVELDPATVTTESVKPGTTNTIEGSATPGSSLRIQNKWGTDLLGEDVPVDNNGRWSFDRVISASATNFAFKIVQTKGSLTTTSELFTVTADDPAASLVDPTVTAPTEVALGVNNTFTGTATPGASLKIVNASGTDLLGHPVTVNGNGDWTFDRVVSWNAKNFTFFIEQTKNGATKKTGPYVINPADPAASLVDPTVTAPTEVALGVNNTFTGTATPGASLKIVNASGTDLLGHPVTVNGNGDWTFDRVVSWNAKNFTFFIEQTNKGDH</sequence>
<dbReference type="AlphaFoldDB" id="A0A147DPX0"/>
<feature type="region of interest" description="Disordered" evidence="1">
    <location>
        <begin position="33"/>
        <end position="64"/>
    </location>
</feature>
<comment type="caution">
    <text evidence="3">The sequence shown here is derived from an EMBL/GenBank/DDBJ whole genome shotgun (WGS) entry which is preliminary data.</text>
</comment>
<reference evidence="3 4" key="1">
    <citation type="journal article" date="2016" name="Front. Microbiol.">
        <title>Genomic Resource of Rice Seed Associated Bacteria.</title>
        <authorList>
            <person name="Midha S."/>
            <person name="Bansal K."/>
            <person name="Sharma S."/>
            <person name="Kumar N."/>
            <person name="Patil P.P."/>
            <person name="Chaudhry V."/>
            <person name="Patil P.B."/>
        </authorList>
    </citation>
    <scope>NUCLEOTIDE SEQUENCE [LARGE SCALE GENOMIC DNA]</scope>
    <source>
        <strain evidence="3 4">NS359</strain>
    </source>
</reference>
<feature type="chain" id="PRO_5007543736" description="Bacterial Ig domain-containing protein" evidence="2">
    <location>
        <begin position="31"/>
        <end position="880"/>
    </location>
</feature>
<dbReference type="Proteomes" id="UP000072763">
    <property type="component" value="Unassembled WGS sequence"/>
</dbReference>
<dbReference type="EMBL" id="LDRC01000050">
    <property type="protein sequence ID" value="KTR51546.1"/>
    <property type="molecule type" value="Genomic_DNA"/>
</dbReference>
<protein>
    <recommendedName>
        <fullName evidence="5">Bacterial Ig domain-containing protein</fullName>
    </recommendedName>
</protein>
<dbReference type="OrthoDB" id="5020698at2"/>
<keyword evidence="2" id="KW-0732">Signal</keyword>
<proteinExistence type="predicted"/>
<name>A0A147DPX0_9MICO</name>
<dbReference type="STRING" id="465820.NS263_12750"/>
<feature type="non-terminal residue" evidence="3">
    <location>
        <position position="880"/>
    </location>
</feature>